<dbReference type="OrthoDB" id="3067611at2759"/>
<dbReference type="STRING" id="68775.A0A5C3LT07"/>
<feature type="region of interest" description="Disordered" evidence="2">
    <location>
        <begin position="548"/>
        <end position="582"/>
    </location>
</feature>
<feature type="compositionally biased region" description="Polar residues" evidence="2">
    <location>
        <begin position="182"/>
        <end position="209"/>
    </location>
</feature>
<feature type="region of interest" description="Disordered" evidence="2">
    <location>
        <begin position="648"/>
        <end position="723"/>
    </location>
</feature>
<evidence type="ECO:0000256" key="2">
    <source>
        <dbReference type="SAM" id="MobiDB-lite"/>
    </source>
</evidence>
<protein>
    <submittedName>
        <fullName evidence="3">Uncharacterized protein</fullName>
    </submittedName>
</protein>
<feature type="compositionally biased region" description="Polar residues" evidence="2">
    <location>
        <begin position="708"/>
        <end position="722"/>
    </location>
</feature>
<feature type="coiled-coil region" evidence="1">
    <location>
        <begin position="375"/>
        <end position="409"/>
    </location>
</feature>
<gene>
    <name evidence="3" type="ORF">BDQ12DRAFT_737806</name>
</gene>
<feature type="compositionally biased region" description="Basic and acidic residues" evidence="2">
    <location>
        <begin position="548"/>
        <end position="564"/>
    </location>
</feature>
<dbReference type="Proteomes" id="UP000308652">
    <property type="component" value="Unassembled WGS sequence"/>
</dbReference>
<sequence>MPSKSLTTSTGMVQALFRTFGTAPELVSFTEFHGNGEAPVELGEPGDIYIRFAPEHHKLFAKDMAHWKEWTGLDIDHLTHHPTKKDRILWCSWTSHSIGWYCSHRHTITPPPLSDMTTSEVISQHLSQQQAMSKPRRKRPRIASDSELQGIKRQKLSTTSYTDASSFSSSTLNSRRERDTNRSPAISSITGGNHVTSTGTIYSPQSRSEAEHITNSNSLSFIKPYFNSISPAYRDLTSTTTPNNRQSTGTKIMYLPPAVGNSSAGAAQIATLELKKEVIDVAFRFTGHNISTPIDLTVDENDDNNRQTCNEQSHSSCMNIYNTVKAVNALRLDTSTAWTIEDPSNIPETPSSSDIKTEAFRKYILPVVSREIHRLRKENREIAPLRERISDLEEQINKLHQKNASLSTALDSVLKRPLKEDKLTQTDTTIMTSEEVIMSIPDERAANTAIPAGVFNLSLGSSSDGVPLQINLTALIKETARLVLENTALRANLQDILNCQKENLSEMVERDDQFELHLSASKSPDIAMETRDDYLRTEHSAEEAMQIEDFKQELKTPEKSKLPEESPISTNREDQSSQAGASQLLWESTDMRSSSLRSLNRVGDSLPQTHEHCMDDFSALVDIHFHSRACISAAVKDVETVSPEEPLSFIPTLQQEQNDTKNEKSTGSDINELGDSEMETLDRRSMDTRIEGTESSKSHCNLKEENDSQLPETTQSHQDGSDCSSSCTLSSSTSLLPEASVFIQSYSFSAINQGTPHIQEYSTDTEAQLFALNFNIHSKILFHKESENDQIYICRICLSYKPSIVKRIKAKKSVTRLLAHCQDEHLDICEKLGQMSTDEVVNVLAGLEKEFAFI</sequence>
<feature type="compositionally biased region" description="Low complexity" evidence="2">
    <location>
        <begin position="157"/>
        <end position="173"/>
    </location>
</feature>
<evidence type="ECO:0000313" key="4">
    <source>
        <dbReference type="Proteomes" id="UP000308652"/>
    </source>
</evidence>
<keyword evidence="4" id="KW-1185">Reference proteome</keyword>
<name>A0A5C3LT07_9AGAR</name>
<organism evidence="3 4">
    <name type="scientific">Crucibulum laeve</name>
    <dbReference type="NCBI Taxonomy" id="68775"/>
    <lineage>
        <taxon>Eukaryota</taxon>
        <taxon>Fungi</taxon>
        <taxon>Dikarya</taxon>
        <taxon>Basidiomycota</taxon>
        <taxon>Agaricomycotina</taxon>
        <taxon>Agaricomycetes</taxon>
        <taxon>Agaricomycetidae</taxon>
        <taxon>Agaricales</taxon>
        <taxon>Agaricineae</taxon>
        <taxon>Nidulariaceae</taxon>
        <taxon>Crucibulum</taxon>
    </lineage>
</organism>
<evidence type="ECO:0000256" key="1">
    <source>
        <dbReference type="SAM" id="Coils"/>
    </source>
</evidence>
<feature type="region of interest" description="Disordered" evidence="2">
    <location>
        <begin position="114"/>
        <end position="209"/>
    </location>
</feature>
<keyword evidence="1" id="KW-0175">Coiled coil</keyword>
<dbReference type="AlphaFoldDB" id="A0A5C3LT07"/>
<feature type="compositionally biased region" description="Polar residues" evidence="2">
    <location>
        <begin position="115"/>
        <end position="132"/>
    </location>
</feature>
<feature type="compositionally biased region" description="Basic and acidic residues" evidence="2">
    <location>
        <begin position="680"/>
        <end position="706"/>
    </location>
</feature>
<dbReference type="EMBL" id="ML213625">
    <property type="protein sequence ID" value="TFK35078.1"/>
    <property type="molecule type" value="Genomic_DNA"/>
</dbReference>
<reference evidence="3 4" key="1">
    <citation type="journal article" date="2019" name="Nat. Ecol. Evol.">
        <title>Megaphylogeny resolves global patterns of mushroom evolution.</title>
        <authorList>
            <person name="Varga T."/>
            <person name="Krizsan K."/>
            <person name="Foldi C."/>
            <person name="Dima B."/>
            <person name="Sanchez-Garcia M."/>
            <person name="Sanchez-Ramirez S."/>
            <person name="Szollosi G.J."/>
            <person name="Szarkandi J.G."/>
            <person name="Papp V."/>
            <person name="Albert L."/>
            <person name="Andreopoulos W."/>
            <person name="Angelini C."/>
            <person name="Antonin V."/>
            <person name="Barry K.W."/>
            <person name="Bougher N.L."/>
            <person name="Buchanan P."/>
            <person name="Buyck B."/>
            <person name="Bense V."/>
            <person name="Catcheside P."/>
            <person name="Chovatia M."/>
            <person name="Cooper J."/>
            <person name="Damon W."/>
            <person name="Desjardin D."/>
            <person name="Finy P."/>
            <person name="Geml J."/>
            <person name="Haridas S."/>
            <person name="Hughes K."/>
            <person name="Justo A."/>
            <person name="Karasinski D."/>
            <person name="Kautmanova I."/>
            <person name="Kiss B."/>
            <person name="Kocsube S."/>
            <person name="Kotiranta H."/>
            <person name="LaButti K.M."/>
            <person name="Lechner B.E."/>
            <person name="Liimatainen K."/>
            <person name="Lipzen A."/>
            <person name="Lukacs Z."/>
            <person name="Mihaltcheva S."/>
            <person name="Morgado L.N."/>
            <person name="Niskanen T."/>
            <person name="Noordeloos M.E."/>
            <person name="Ohm R.A."/>
            <person name="Ortiz-Santana B."/>
            <person name="Ovrebo C."/>
            <person name="Racz N."/>
            <person name="Riley R."/>
            <person name="Savchenko A."/>
            <person name="Shiryaev A."/>
            <person name="Soop K."/>
            <person name="Spirin V."/>
            <person name="Szebenyi C."/>
            <person name="Tomsovsky M."/>
            <person name="Tulloss R.E."/>
            <person name="Uehling J."/>
            <person name="Grigoriev I.V."/>
            <person name="Vagvolgyi C."/>
            <person name="Papp T."/>
            <person name="Martin F.M."/>
            <person name="Miettinen O."/>
            <person name="Hibbett D.S."/>
            <person name="Nagy L.G."/>
        </authorList>
    </citation>
    <scope>NUCLEOTIDE SEQUENCE [LARGE SCALE GENOMIC DNA]</scope>
    <source>
        <strain evidence="3 4">CBS 166.37</strain>
    </source>
</reference>
<accession>A0A5C3LT07</accession>
<evidence type="ECO:0000313" key="3">
    <source>
        <dbReference type="EMBL" id="TFK35078.1"/>
    </source>
</evidence>
<proteinExistence type="predicted"/>